<dbReference type="Proteomes" id="UP001283361">
    <property type="component" value="Unassembled WGS sequence"/>
</dbReference>
<proteinExistence type="predicted"/>
<keyword evidence="3" id="KW-1185">Reference proteome</keyword>
<evidence type="ECO:0000313" key="2">
    <source>
        <dbReference type="EMBL" id="KAK3744610.1"/>
    </source>
</evidence>
<organism evidence="2 3">
    <name type="scientific">Elysia crispata</name>
    <name type="common">lettuce slug</name>
    <dbReference type="NCBI Taxonomy" id="231223"/>
    <lineage>
        <taxon>Eukaryota</taxon>
        <taxon>Metazoa</taxon>
        <taxon>Spiralia</taxon>
        <taxon>Lophotrochozoa</taxon>
        <taxon>Mollusca</taxon>
        <taxon>Gastropoda</taxon>
        <taxon>Heterobranchia</taxon>
        <taxon>Euthyneura</taxon>
        <taxon>Panpulmonata</taxon>
        <taxon>Sacoglossa</taxon>
        <taxon>Placobranchoidea</taxon>
        <taxon>Plakobranchidae</taxon>
        <taxon>Elysia</taxon>
    </lineage>
</organism>
<gene>
    <name evidence="2" type="ORF">RRG08_062260</name>
</gene>
<evidence type="ECO:0008006" key="4">
    <source>
        <dbReference type="Google" id="ProtNLM"/>
    </source>
</evidence>
<dbReference type="AlphaFoldDB" id="A0AAE0YGU3"/>
<feature type="region of interest" description="Disordered" evidence="1">
    <location>
        <begin position="102"/>
        <end position="166"/>
    </location>
</feature>
<accession>A0AAE0YGU3</accession>
<comment type="caution">
    <text evidence="2">The sequence shown here is derived from an EMBL/GenBank/DDBJ whole genome shotgun (WGS) entry which is preliminary data.</text>
</comment>
<reference evidence="2" key="1">
    <citation type="journal article" date="2023" name="G3 (Bethesda)">
        <title>A reference genome for the long-term kleptoplast-retaining sea slug Elysia crispata morphotype clarki.</title>
        <authorList>
            <person name="Eastman K.E."/>
            <person name="Pendleton A.L."/>
            <person name="Shaikh M.A."/>
            <person name="Suttiyut T."/>
            <person name="Ogas R."/>
            <person name="Tomko P."/>
            <person name="Gavelis G."/>
            <person name="Widhalm J.R."/>
            <person name="Wisecaver J.H."/>
        </authorList>
    </citation>
    <scope>NUCLEOTIDE SEQUENCE</scope>
    <source>
        <strain evidence="2">ECLA1</strain>
    </source>
</reference>
<evidence type="ECO:0000313" key="3">
    <source>
        <dbReference type="Proteomes" id="UP001283361"/>
    </source>
</evidence>
<evidence type="ECO:0000256" key="1">
    <source>
        <dbReference type="SAM" id="MobiDB-lite"/>
    </source>
</evidence>
<dbReference type="EMBL" id="JAWDGP010006253">
    <property type="protein sequence ID" value="KAK3744610.1"/>
    <property type="molecule type" value="Genomic_DNA"/>
</dbReference>
<name>A0AAE0YGU3_9GAST</name>
<feature type="compositionally biased region" description="Acidic residues" evidence="1">
    <location>
        <begin position="116"/>
        <end position="155"/>
    </location>
</feature>
<protein>
    <recommendedName>
        <fullName evidence="4">HTH CENPB-type domain-containing protein</fullName>
    </recommendedName>
</protein>
<sequence length="166" mass="18772">MRAGRPTSLTSLEEAELVTSLKLQSQWGIGLTRAETQEVVGDYIKSIGRDTQFVDGVPADDWLDSFFKRHPELTLRMPEQLKSSRAKFVMDQRENLFQHFLGELPSTSETPHPCDDADAEEVCDEPEYDPASESEEDVMSENDDDLVEEDDEDVDLTTLQPVMGLF</sequence>